<evidence type="ECO:0000256" key="1">
    <source>
        <dbReference type="SAM" id="MobiDB-lite"/>
    </source>
</evidence>
<sequence length="34" mass="3886">MLECNTTVRTTKQPTIESPNRCGRRETTTFSTLL</sequence>
<dbReference type="RefSeq" id="XP_001803605.1">
    <property type="nucleotide sequence ID" value="XM_001803553.1"/>
</dbReference>
<evidence type="ECO:0000313" key="3">
    <source>
        <dbReference type="Proteomes" id="UP000001055"/>
    </source>
</evidence>
<dbReference type="KEGG" id="pno:SNOG_20145"/>
<dbReference type="AlphaFoldDB" id="A9JXE2"/>
<reference evidence="3" key="1">
    <citation type="journal article" date="2007" name="Plant Cell">
        <title>Dothideomycete-plant interactions illuminated by genome sequencing and EST analysis of the wheat pathogen Stagonospora nodorum.</title>
        <authorList>
            <person name="Hane J.K."/>
            <person name="Lowe R.G."/>
            <person name="Solomon P.S."/>
            <person name="Tan K.C."/>
            <person name="Schoch C.L."/>
            <person name="Spatafora J.W."/>
            <person name="Crous P.W."/>
            <person name="Kodira C."/>
            <person name="Birren B.W."/>
            <person name="Galagan J.E."/>
            <person name="Torriani S.F."/>
            <person name="McDonald B.A."/>
            <person name="Oliver R.P."/>
        </authorList>
    </citation>
    <scope>NUCLEOTIDE SEQUENCE [LARGE SCALE GENOMIC DNA]</scope>
    <source>
        <strain evidence="3">SN15 / ATCC MYA-4574 / FGSC 10173</strain>
    </source>
</reference>
<dbReference type="InParanoid" id="A9JXE2"/>
<dbReference type="HOGENOM" id="CLU_3377314_0_0_1"/>
<feature type="region of interest" description="Disordered" evidence="1">
    <location>
        <begin position="1"/>
        <end position="34"/>
    </location>
</feature>
<dbReference type="EMBL" id="CH445350">
    <property type="protein sequence ID" value="EDP89831.1"/>
    <property type="molecule type" value="Genomic_DNA"/>
</dbReference>
<accession>A9JXE2</accession>
<protein>
    <submittedName>
        <fullName evidence="2">Uncharacterized protein</fullName>
    </submittedName>
</protein>
<organism evidence="2 3">
    <name type="scientific">Phaeosphaeria nodorum (strain SN15 / ATCC MYA-4574 / FGSC 10173)</name>
    <name type="common">Glume blotch fungus</name>
    <name type="synonym">Parastagonospora nodorum</name>
    <dbReference type="NCBI Taxonomy" id="321614"/>
    <lineage>
        <taxon>Eukaryota</taxon>
        <taxon>Fungi</taxon>
        <taxon>Dikarya</taxon>
        <taxon>Ascomycota</taxon>
        <taxon>Pezizomycotina</taxon>
        <taxon>Dothideomycetes</taxon>
        <taxon>Pleosporomycetidae</taxon>
        <taxon>Pleosporales</taxon>
        <taxon>Pleosporineae</taxon>
        <taxon>Phaeosphaeriaceae</taxon>
        <taxon>Parastagonospora</taxon>
    </lineage>
</organism>
<evidence type="ECO:0000313" key="2">
    <source>
        <dbReference type="EMBL" id="EDP89831.1"/>
    </source>
</evidence>
<proteinExistence type="predicted"/>
<dbReference type="GeneID" id="5980522"/>
<name>A9JXE2_PHANO</name>
<feature type="compositionally biased region" description="Polar residues" evidence="1">
    <location>
        <begin position="1"/>
        <end position="18"/>
    </location>
</feature>
<dbReference type="Proteomes" id="UP000001055">
    <property type="component" value="Unassembled WGS sequence"/>
</dbReference>
<gene>
    <name evidence="2" type="ORF">SNOG_20145</name>
</gene>